<dbReference type="SUPFAM" id="SSF55729">
    <property type="entry name" value="Acyl-CoA N-acyltransferases (Nat)"/>
    <property type="match status" value="1"/>
</dbReference>
<dbReference type="PANTHER" id="PTHR42791">
    <property type="entry name" value="GNAT FAMILY ACETYLTRANSFERASE"/>
    <property type="match status" value="1"/>
</dbReference>
<dbReference type="Gene3D" id="3.40.630.30">
    <property type="match status" value="1"/>
</dbReference>
<feature type="domain" description="N-acetyltransferase" evidence="1">
    <location>
        <begin position="34"/>
        <end position="189"/>
    </location>
</feature>
<dbReference type="RefSeq" id="WP_125055425.1">
    <property type="nucleotide sequence ID" value="NZ_BHZD01000001.1"/>
</dbReference>
<dbReference type="Proteomes" id="UP000286746">
    <property type="component" value="Unassembled WGS sequence"/>
</dbReference>
<keyword evidence="2" id="KW-0808">Transferase</keyword>
<organism evidence="2 3">
    <name type="scientific">Streptomyces paromomycinus</name>
    <name type="common">Streptomyces rimosus subsp. paromomycinus</name>
    <dbReference type="NCBI Taxonomy" id="92743"/>
    <lineage>
        <taxon>Bacteria</taxon>
        <taxon>Bacillati</taxon>
        <taxon>Actinomycetota</taxon>
        <taxon>Actinomycetes</taxon>
        <taxon>Kitasatosporales</taxon>
        <taxon>Streptomycetaceae</taxon>
        <taxon>Streptomyces</taxon>
    </lineage>
</organism>
<dbReference type="InterPro" id="IPR000182">
    <property type="entry name" value="GNAT_dom"/>
</dbReference>
<comment type="caution">
    <text evidence="2">The sequence shown here is derived from an EMBL/GenBank/DDBJ whole genome shotgun (WGS) entry which is preliminary data.</text>
</comment>
<dbReference type="InterPro" id="IPR052523">
    <property type="entry name" value="Trichothecene_AcTrans"/>
</dbReference>
<evidence type="ECO:0000313" key="3">
    <source>
        <dbReference type="Proteomes" id="UP000286746"/>
    </source>
</evidence>
<dbReference type="PANTHER" id="PTHR42791:SF1">
    <property type="entry name" value="N-ACETYLTRANSFERASE DOMAIN-CONTAINING PROTEIN"/>
    <property type="match status" value="1"/>
</dbReference>
<gene>
    <name evidence="2" type="ORF">GKJPGBOP_04308</name>
</gene>
<dbReference type="CDD" id="cd04301">
    <property type="entry name" value="NAT_SF"/>
    <property type="match status" value="1"/>
</dbReference>
<dbReference type="EMBL" id="BHZD01000001">
    <property type="protein sequence ID" value="GCD44608.1"/>
    <property type="molecule type" value="Genomic_DNA"/>
</dbReference>
<reference evidence="2 3" key="1">
    <citation type="submission" date="2018-11" db="EMBL/GenBank/DDBJ databases">
        <title>Whole genome sequence of Streptomyces paromomycinus NBRC 15454(T).</title>
        <authorList>
            <person name="Komaki H."/>
            <person name="Tamura T."/>
        </authorList>
    </citation>
    <scope>NUCLEOTIDE SEQUENCE [LARGE SCALE GENOMIC DNA]</scope>
    <source>
        <strain evidence="2 3">NBRC 15454</strain>
    </source>
</reference>
<dbReference type="GO" id="GO:0016747">
    <property type="term" value="F:acyltransferase activity, transferring groups other than amino-acyl groups"/>
    <property type="evidence" value="ECO:0007669"/>
    <property type="project" value="InterPro"/>
</dbReference>
<dbReference type="InterPro" id="IPR016181">
    <property type="entry name" value="Acyl_CoA_acyltransferase"/>
</dbReference>
<keyword evidence="3" id="KW-1185">Reference proteome</keyword>
<name>A0A401W5L8_STREY</name>
<accession>A0A401W5L8</accession>
<evidence type="ECO:0000259" key="1">
    <source>
        <dbReference type="PROSITE" id="PS51186"/>
    </source>
</evidence>
<dbReference type="PROSITE" id="PS51186">
    <property type="entry name" value="GNAT"/>
    <property type="match status" value="1"/>
</dbReference>
<proteinExistence type="predicted"/>
<dbReference type="AlphaFoldDB" id="A0A401W5L8"/>
<dbReference type="Pfam" id="PF00583">
    <property type="entry name" value="Acetyltransf_1"/>
    <property type="match status" value="1"/>
</dbReference>
<protein>
    <submittedName>
        <fullName evidence="2">GCN5-like N-acetyltransferase</fullName>
    </submittedName>
</protein>
<sequence length="190" mass="20170">MPFRAVPCRAAHCTSRRPPHRTSRHTVAADDHAARLHRFNELFVTRIRLEHGRVWVADDGAAVAVWTTPETAAAGDVFAEPGPLFAETAGGRAEASAQAEAAMGVHRPGETVWFLGSVGVDPGCQGRGLGRAVVLPGLEAAEAAGLPAFLEASDARNVRFYERLGFKVTADYPIPGGGPHTWAMTRKPGA</sequence>
<evidence type="ECO:0000313" key="2">
    <source>
        <dbReference type="EMBL" id="GCD44608.1"/>
    </source>
</evidence>